<evidence type="ECO:0000256" key="4">
    <source>
        <dbReference type="ARBA" id="ARBA00022605"/>
    </source>
</evidence>
<dbReference type="NCBIfam" id="TIGR00652">
    <property type="entry name" value="DapF"/>
    <property type="match status" value="1"/>
</dbReference>
<feature type="active site" evidence="9">
    <location>
        <position position="71"/>
    </location>
</feature>
<feature type="binding site" evidence="8">
    <location>
        <position position="62"/>
    </location>
    <ligand>
        <name>substrate</name>
    </ligand>
</feature>
<comment type="similarity">
    <text evidence="2 8">Belongs to the diaminopimelate epimerase family.</text>
</comment>
<evidence type="ECO:0000256" key="7">
    <source>
        <dbReference type="ARBA" id="ARBA00051712"/>
    </source>
</evidence>
<keyword evidence="4 8" id="KW-0028">Amino-acid biosynthesis</keyword>
<sequence length="276" mass="30147">MKISKWHGLGNDFILTELSKSSSFDIRGAVERLCDRHFGVGADGVVTIRHLSGNAFEMRIYNADGTEPEMCGNATRCVGLYIKRRMLARGDEFELRTKGGIVRPKVLENGTVRVDMGEPRLLRGEIPVAGNPAEQAREVKLRADGRDFTAFCVSMGNPHAVIFVPDIEAVELEKWGPVLECDPQFPKKINVEFVEVRSPGMVRMRVWERGCGITMACGTGSCATAVAGHLSGRTGSCVTVLLDGGELLVEHSAADNHVYMTGPAVEVFRGELVEKI</sequence>
<feature type="active site" description="Proton donor" evidence="8">
    <location>
        <position position="71"/>
    </location>
</feature>
<reference evidence="10 11" key="1">
    <citation type="submission" date="2019-08" db="EMBL/GenBank/DDBJ databases">
        <title>In-depth cultivation of the pig gut microbiome towards novel bacterial diversity and tailored functional studies.</title>
        <authorList>
            <person name="Wylensek D."/>
            <person name="Hitch T.C.A."/>
            <person name="Clavel T."/>
        </authorList>
    </citation>
    <scope>NUCLEOTIDE SEQUENCE [LARGE SCALE GENOMIC DNA]</scope>
    <source>
        <strain evidence="10 11">BBE-744-WT-12</strain>
    </source>
</reference>
<evidence type="ECO:0000313" key="11">
    <source>
        <dbReference type="Proteomes" id="UP000435649"/>
    </source>
</evidence>
<evidence type="ECO:0000256" key="8">
    <source>
        <dbReference type="HAMAP-Rule" id="MF_00197"/>
    </source>
</evidence>
<feature type="site" description="Could be important to modulate the pK values of the two catalytic cysteine residues" evidence="8">
    <location>
        <position position="208"/>
    </location>
</feature>
<feature type="binding site" evidence="8">
    <location>
        <begin position="208"/>
        <end position="209"/>
    </location>
    <ligand>
        <name>substrate</name>
    </ligand>
</feature>
<comment type="subunit">
    <text evidence="8">Homodimer.</text>
</comment>
<evidence type="ECO:0000256" key="5">
    <source>
        <dbReference type="ARBA" id="ARBA00023154"/>
    </source>
</evidence>
<comment type="caution">
    <text evidence="8">Lacks conserved residue(s) required for the propagation of feature annotation.</text>
</comment>
<dbReference type="InterPro" id="IPR001653">
    <property type="entry name" value="DAP_epimerase_DapF"/>
</dbReference>
<gene>
    <name evidence="8" type="primary">dapF</name>
    <name evidence="10" type="ORF">FYJ85_12475</name>
</gene>
<evidence type="ECO:0000256" key="6">
    <source>
        <dbReference type="ARBA" id="ARBA00023235"/>
    </source>
</evidence>
<comment type="subcellular location">
    <subcellularLocation>
        <location evidence="8">Cytoplasm</location>
    </subcellularLocation>
</comment>
<dbReference type="GO" id="GO:0005829">
    <property type="term" value="C:cytosol"/>
    <property type="evidence" value="ECO:0007669"/>
    <property type="project" value="TreeGrafter"/>
</dbReference>
<dbReference type="SUPFAM" id="SSF54506">
    <property type="entry name" value="Diaminopimelate epimerase-like"/>
    <property type="match status" value="2"/>
</dbReference>
<evidence type="ECO:0000256" key="9">
    <source>
        <dbReference type="PROSITE-ProRule" id="PRU10125"/>
    </source>
</evidence>
<comment type="pathway">
    <text evidence="1 8">Amino-acid biosynthesis; L-lysine biosynthesis via DAP pathway; DL-2,6-diaminopimelate from LL-2,6-diaminopimelate: step 1/1.</text>
</comment>
<comment type="caution">
    <text evidence="10">The sequence shown here is derived from an EMBL/GenBank/DDBJ whole genome shotgun (WGS) entry which is preliminary data.</text>
</comment>
<proteinExistence type="inferred from homology"/>
<dbReference type="PANTHER" id="PTHR31689">
    <property type="entry name" value="DIAMINOPIMELATE EPIMERASE, CHLOROPLASTIC"/>
    <property type="match status" value="1"/>
</dbReference>
<evidence type="ECO:0000256" key="2">
    <source>
        <dbReference type="ARBA" id="ARBA00010219"/>
    </source>
</evidence>
<dbReference type="Gene3D" id="3.10.310.10">
    <property type="entry name" value="Diaminopimelate Epimerase, Chain A, domain 1"/>
    <property type="match status" value="2"/>
</dbReference>
<dbReference type="UniPathway" id="UPA00034">
    <property type="reaction ID" value="UER00025"/>
</dbReference>
<feature type="active site" description="Proton acceptor" evidence="8">
    <location>
        <position position="217"/>
    </location>
</feature>
<dbReference type="InterPro" id="IPR018510">
    <property type="entry name" value="DAP_epimerase_AS"/>
</dbReference>
<evidence type="ECO:0000256" key="1">
    <source>
        <dbReference type="ARBA" id="ARBA00005196"/>
    </source>
</evidence>
<dbReference type="GO" id="GO:0009089">
    <property type="term" value="P:lysine biosynthetic process via diaminopimelate"/>
    <property type="evidence" value="ECO:0007669"/>
    <property type="project" value="UniProtKB-UniRule"/>
</dbReference>
<dbReference type="EMBL" id="VUNS01000013">
    <property type="protein sequence ID" value="MST97852.1"/>
    <property type="molecule type" value="Genomic_DNA"/>
</dbReference>
<evidence type="ECO:0000256" key="3">
    <source>
        <dbReference type="ARBA" id="ARBA00013080"/>
    </source>
</evidence>
<feature type="binding site" evidence="8">
    <location>
        <position position="190"/>
    </location>
    <ligand>
        <name>substrate</name>
    </ligand>
</feature>
<dbReference type="Pfam" id="PF01678">
    <property type="entry name" value="DAP_epimerase"/>
    <property type="match status" value="2"/>
</dbReference>
<accession>A0A844G4L4</accession>
<name>A0A844G4L4_9BACT</name>
<dbReference type="HAMAP" id="MF_00197">
    <property type="entry name" value="DAP_epimerase"/>
    <property type="match status" value="1"/>
</dbReference>
<dbReference type="Proteomes" id="UP000435649">
    <property type="component" value="Unassembled WGS sequence"/>
</dbReference>
<feature type="binding site" evidence="8">
    <location>
        <position position="157"/>
    </location>
    <ligand>
        <name>substrate</name>
    </ligand>
</feature>
<comment type="catalytic activity">
    <reaction evidence="7 8">
        <text>(2S,6S)-2,6-diaminopimelate = meso-2,6-diaminopimelate</text>
        <dbReference type="Rhea" id="RHEA:15393"/>
        <dbReference type="ChEBI" id="CHEBI:57609"/>
        <dbReference type="ChEBI" id="CHEBI:57791"/>
        <dbReference type="EC" id="5.1.1.7"/>
    </reaction>
</comment>
<dbReference type="AlphaFoldDB" id="A0A844G4L4"/>
<feature type="binding site" evidence="8">
    <location>
        <position position="11"/>
    </location>
    <ligand>
        <name>substrate</name>
    </ligand>
</feature>
<organism evidence="10 11">
    <name type="scientific">Victivallis lenta</name>
    <dbReference type="NCBI Taxonomy" id="2606640"/>
    <lineage>
        <taxon>Bacteria</taxon>
        <taxon>Pseudomonadati</taxon>
        <taxon>Lentisphaerota</taxon>
        <taxon>Lentisphaeria</taxon>
        <taxon>Victivallales</taxon>
        <taxon>Victivallaceae</taxon>
        <taxon>Victivallis</taxon>
    </lineage>
</organism>
<evidence type="ECO:0000313" key="10">
    <source>
        <dbReference type="EMBL" id="MST97852.1"/>
    </source>
</evidence>
<keyword evidence="8" id="KW-0963">Cytoplasm</keyword>
<feature type="binding site" evidence="8">
    <location>
        <begin position="218"/>
        <end position="219"/>
    </location>
    <ligand>
        <name>substrate</name>
    </ligand>
</feature>
<feature type="site" description="Could be important to modulate the pK values of the two catalytic cysteine residues" evidence="8">
    <location>
        <position position="159"/>
    </location>
</feature>
<dbReference type="GO" id="GO:0008837">
    <property type="term" value="F:diaminopimelate epimerase activity"/>
    <property type="evidence" value="ECO:0007669"/>
    <property type="project" value="UniProtKB-UniRule"/>
</dbReference>
<feature type="binding site" evidence="8">
    <location>
        <begin position="72"/>
        <end position="73"/>
    </location>
    <ligand>
        <name>substrate</name>
    </ligand>
</feature>
<keyword evidence="5 8" id="KW-0457">Lysine biosynthesis</keyword>
<dbReference type="RefSeq" id="WP_177995430.1">
    <property type="nucleotide sequence ID" value="NZ_CALXOB010000043.1"/>
</dbReference>
<dbReference type="PROSITE" id="PS01326">
    <property type="entry name" value="DAP_EPIMERASE"/>
    <property type="match status" value="1"/>
</dbReference>
<protein>
    <recommendedName>
        <fullName evidence="3 8">Diaminopimelate epimerase</fullName>
        <shortName evidence="8">DAP epimerase</shortName>
        <ecNumber evidence="3 8">5.1.1.7</ecNumber>
    </recommendedName>
    <alternativeName>
        <fullName evidence="8">PLP-independent amino acid racemase</fullName>
    </alternativeName>
</protein>
<dbReference type="EC" id="5.1.1.7" evidence="3 8"/>
<keyword evidence="6 8" id="KW-0413">Isomerase</keyword>
<comment type="function">
    <text evidence="8">Catalyzes the stereoinversion of LL-2,6-diaminopimelate (L,L-DAP) to meso-diaminopimelate (meso-DAP), a precursor of L-lysine and an essential component of the bacterial peptidoglycan.</text>
</comment>
<dbReference type="PANTHER" id="PTHR31689:SF0">
    <property type="entry name" value="DIAMINOPIMELATE EPIMERASE"/>
    <property type="match status" value="1"/>
</dbReference>
<keyword evidence="11" id="KW-1185">Reference proteome</keyword>